<name>A0A6N9Q1A8_9BACL</name>
<proteinExistence type="predicted"/>
<accession>A0A6N9Q1A8</accession>
<evidence type="ECO:0000313" key="2">
    <source>
        <dbReference type="Proteomes" id="UP000448943"/>
    </source>
</evidence>
<dbReference type="Proteomes" id="UP000448943">
    <property type="component" value="Unassembled WGS sequence"/>
</dbReference>
<dbReference type="RefSeq" id="WP_160644122.1">
    <property type="nucleotide sequence ID" value="NZ_SIJB01000007.1"/>
</dbReference>
<comment type="caution">
    <text evidence="1">The sequence shown here is derived from an EMBL/GenBank/DDBJ whole genome shotgun (WGS) entry which is preliminary data.</text>
</comment>
<dbReference type="EMBL" id="SIJB01000007">
    <property type="protein sequence ID" value="NBI27804.1"/>
    <property type="molecule type" value="Genomic_DNA"/>
</dbReference>
<reference evidence="1 2" key="1">
    <citation type="submission" date="2019-01" db="EMBL/GenBank/DDBJ databases">
        <title>Chengkuizengella sp. nov., isolated from deep-sea sediment of East Pacific Ocean.</title>
        <authorList>
            <person name="Yang J."/>
            <person name="Lai Q."/>
            <person name="Shao Z."/>
        </authorList>
    </citation>
    <scope>NUCLEOTIDE SEQUENCE [LARGE SCALE GENOMIC DNA]</scope>
    <source>
        <strain evidence="1 2">YPA3-1-1</strain>
    </source>
</reference>
<gene>
    <name evidence="1" type="ORF">ERL59_02355</name>
</gene>
<protein>
    <submittedName>
        <fullName evidence="1">Uncharacterized protein</fullName>
    </submittedName>
</protein>
<organism evidence="1 2">
    <name type="scientific">Chengkuizengella marina</name>
    <dbReference type="NCBI Taxonomy" id="2507566"/>
    <lineage>
        <taxon>Bacteria</taxon>
        <taxon>Bacillati</taxon>
        <taxon>Bacillota</taxon>
        <taxon>Bacilli</taxon>
        <taxon>Bacillales</taxon>
        <taxon>Paenibacillaceae</taxon>
        <taxon>Chengkuizengella</taxon>
    </lineage>
</organism>
<keyword evidence="2" id="KW-1185">Reference proteome</keyword>
<sequence length="153" mass="16553">MGLKNDPFVVADTVSVLDVYNTSDPNVINLTPANPSAVVSTVDVCIKQPQKTQVSIDSMAQIAVLGLTMMGQTFAVTYELLRNDTVIATINDEMDYESVVQGRHNNFPNSPLVDDNPIAGINTYDLRCTSVTRPTVGFVLIGSRSLKATVFTL</sequence>
<evidence type="ECO:0000313" key="1">
    <source>
        <dbReference type="EMBL" id="NBI27804.1"/>
    </source>
</evidence>
<dbReference type="AlphaFoldDB" id="A0A6N9Q1A8"/>
<dbReference type="OrthoDB" id="9825411at2"/>